<proteinExistence type="predicted"/>
<dbReference type="Proteomes" id="UP001314170">
    <property type="component" value="Unassembled WGS sequence"/>
</dbReference>
<keyword evidence="3" id="KW-1185">Reference proteome</keyword>
<evidence type="ECO:0000313" key="3">
    <source>
        <dbReference type="Proteomes" id="UP001314170"/>
    </source>
</evidence>
<evidence type="ECO:0000256" key="1">
    <source>
        <dbReference type="SAM" id="MobiDB-lite"/>
    </source>
</evidence>
<gene>
    <name evidence="2" type="ORF">DCAF_LOCUS6784</name>
</gene>
<name>A0AAV1R4V1_9ROSI</name>
<feature type="region of interest" description="Disordered" evidence="1">
    <location>
        <begin position="1"/>
        <end position="33"/>
    </location>
</feature>
<comment type="caution">
    <text evidence="2">The sequence shown here is derived from an EMBL/GenBank/DDBJ whole genome shotgun (WGS) entry which is preliminary data.</text>
</comment>
<organism evidence="2 3">
    <name type="scientific">Dovyalis caffra</name>
    <dbReference type="NCBI Taxonomy" id="77055"/>
    <lineage>
        <taxon>Eukaryota</taxon>
        <taxon>Viridiplantae</taxon>
        <taxon>Streptophyta</taxon>
        <taxon>Embryophyta</taxon>
        <taxon>Tracheophyta</taxon>
        <taxon>Spermatophyta</taxon>
        <taxon>Magnoliopsida</taxon>
        <taxon>eudicotyledons</taxon>
        <taxon>Gunneridae</taxon>
        <taxon>Pentapetalae</taxon>
        <taxon>rosids</taxon>
        <taxon>fabids</taxon>
        <taxon>Malpighiales</taxon>
        <taxon>Salicaceae</taxon>
        <taxon>Flacourtieae</taxon>
        <taxon>Dovyalis</taxon>
    </lineage>
</organism>
<reference evidence="2 3" key="1">
    <citation type="submission" date="2024-01" db="EMBL/GenBank/DDBJ databases">
        <authorList>
            <person name="Waweru B."/>
        </authorList>
    </citation>
    <scope>NUCLEOTIDE SEQUENCE [LARGE SCALE GENOMIC DNA]</scope>
</reference>
<accession>A0AAV1R4V1</accession>
<dbReference type="AlphaFoldDB" id="A0AAV1R4V1"/>
<protein>
    <submittedName>
        <fullName evidence="2">Uncharacterized protein</fullName>
    </submittedName>
</protein>
<evidence type="ECO:0000313" key="2">
    <source>
        <dbReference type="EMBL" id="CAK7329036.1"/>
    </source>
</evidence>
<dbReference type="EMBL" id="CAWUPB010000905">
    <property type="protein sequence ID" value="CAK7329036.1"/>
    <property type="molecule type" value="Genomic_DNA"/>
</dbReference>
<sequence>MKGNLSIPLQPGDSVQNSTDDADSNDSDQPLPTRLNFDLYAAITALVGRPLRSYKRGHVE</sequence>